<protein>
    <submittedName>
        <fullName evidence="1">Cache domain-containing protein</fullName>
    </submittedName>
</protein>
<proteinExistence type="predicted"/>
<name>A0ABS7CFV1_9BACL</name>
<accession>A0ABS7CFV1</accession>
<gene>
    <name evidence="1" type="ORF">K0U00_37675</name>
</gene>
<evidence type="ECO:0000313" key="2">
    <source>
        <dbReference type="Proteomes" id="UP001519887"/>
    </source>
</evidence>
<dbReference type="EMBL" id="JAHZIK010001845">
    <property type="protein sequence ID" value="MBW7459805.1"/>
    <property type="molecule type" value="Genomic_DNA"/>
</dbReference>
<evidence type="ECO:0000313" key="1">
    <source>
        <dbReference type="EMBL" id="MBW7459805.1"/>
    </source>
</evidence>
<dbReference type="Proteomes" id="UP001519887">
    <property type="component" value="Unassembled WGS sequence"/>
</dbReference>
<organism evidence="1 2">
    <name type="scientific">Paenibacillus sepulcri</name>
    <dbReference type="NCBI Taxonomy" id="359917"/>
    <lineage>
        <taxon>Bacteria</taxon>
        <taxon>Bacillati</taxon>
        <taxon>Bacillota</taxon>
        <taxon>Bacilli</taxon>
        <taxon>Bacillales</taxon>
        <taxon>Paenibacillaceae</taxon>
        <taxon>Paenibacillus</taxon>
    </lineage>
</organism>
<sequence>MKSLLQMLKGPRSLKRKLIAVLLSSTLIPLALIGAISYYTIYSILDHKIEDGVRSTLSQKKQSLETSLHHLQYVSQQLSLDGSVGQNLSVYLTTSDLYEKKLMRDEVINEINLISFSNPNLSMVCYYMPGPKKILFSNYCPTSNLDIHSLPMFEDYSADRGFTYYGPYDSQNYQNRRMVVSVARSVLMEGEPIYIYIETEVEDIFDGGDPKNGASLLIVDHSGRIAYSSSASFQAGSSYAANSGQQD</sequence>
<feature type="non-terminal residue" evidence="1">
    <location>
        <position position="247"/>
    </location>
</feature>
<comment type="caution">
    <text evidence="1">The sequence shown here is derived from an EMBL/GenBank/DDBJ whole genome shotgun (WGS) entry which is preliminary data.</text>
</comment>
<reference evidence="1 2" key="1">
    <citation type="submission" date="2021-07" db="EMBL/GenBank/DDBJ databases">
        <title>Paenibacillus radiodurans sp. nov., isolated from the southeastern edge of Tengger Desert.</title>
        <authorList>
            <person name="Zhang G."/>
        </authorList>
    </citation>
    <scope>NUCLEOTIDE SEQUENCE [LARGE SCALE GENOMIC DNA]</scope>
    <source>
        <strain evidence="1 2">CCM 7311</strain>
    </source>
</reference>
<keyword evidence="2" id="KW-1185">Reference proteome</keyword>